<dbReference type="InterPro" id="IPR046863">
    <property type="entry name" value="MbnP-like_dom"/>
</dbReference>
<dbReference type="Proteomes" id="UP001210231">
    <property type="component" value="Unassembled WGS sequence"/>
</dbReference>
<organism evidence="2 3">
    <name type="scientific">Polluticaenibacter yanchengensis</name>
    <dbReference type="NCBI Taxonomy" id="3014562"/>
    <lineage>
        <taxon>Bacteria</taxon>
        <taxon>Pseudomonadati</taxon>
        <taxon>Bacteroidota</taxon>
        <taxon>Chitinophagia</taxon>
        <taxon>Chitinophagales</taxon>
        <taxon>Chitinophagaceae</taxon>
        <taxon>Polluticaenibacter</taxon>
    </lineage>
</organism>
<evidence type="ECO:0000313" key="3">
    <source>
        <dbReference type="Proteomes" id="UP001210231"/>
    </source>
</evidence>
<comment type="caution">
    <text evidence="2">The sequence shown here is derived from an EMBL/GenBank/DDBJ whole genome shotgun (WGS) entry which is preliminary data.</text>
</comment>
<feature type="domain" description="Copper-binding protein MbnP-like" evidence="1">
    <location>
        <begin position="29"/>
        <end position="229"/>
    </location>
</feature>
<sequence length="257" mass="27821">MKKILIAVLAAATLFTACKKDTEIIDGPGQATIKFDSKVGTSEFELNKEYIIGRNTYSFNKLRYWVSNVILVNANGSEYAVPNSYYLIEETIAVPVQDGAYTYPATKRDDVTISNIPVGEYKALKFSIGVESKYNDNLSLQVGELSQLNGMTNVSWMWHTSYIFSAIGGTINAGLPSKTIKAETGLNTNYKSVTLNLPATVKVGSQTSAKIDLTLDVVKVLDGIDLIATPTIGASQATVMSKLAENYTKSFAVVSGQ</sequence>
<keyword evidence="3" id="KW-1185">Reference proteome</keyword>
<proteinExistence type="predicted"/>
<name>A0ABT4UP45_9BACT</name>
<dbReference type="RefSeq" id="WP_407032915.1">
    <property type="nucleotide sequence ID" value="NZ_JAQGEF010000035.1"/>
</dbReference>
<reference evidence="2 3" key="1">
    <citation type="submission" date="2022-12" db="EMBL/GenBank/DDBJ databases">
        <title>Chitinophagaceae gen. sp. nov., a new member of the family Chitinophagaceae, isolated from soil in a chemical factory.</title>
        <authorList>
            <person name="Ke Z."/>
        </authorList>
    </citation>
    <scope>NUCLEOTIDE SEQUENCE [LARGE SCALE GENOMIC DNA]</scope>
    <source>
        <strain evidence="2 3">LY-5</strain>
    </source>
</reference>
<protein>
    <recommendedName>
        <fullName evidence="1">Copper-binding protein MbnP-like domain-containing protein</fullName>
    </recommendedName>
</protein>
<gene>
    <name evidence="2" type="ORF">O3P16_17365</name>
</gene>
<dbReference type="Pfam" id="PF20243">
    <property type="entry name" value="MbnP"/>
    <property type="match status" value="1"/>
</dbReference>
<accession>A0ABT4UP45</accession>
<dbReference type="EMBL" id="JAQGEF010000035">
    <property type="protein sequence ID" value="MDA3616585.1"/>
    <property type="molecule type" value="Genomic_DNA"/>
</dbReference>
<evidence type="ECO:0000313" key="2">
    <source>
        <dbReference type="EMBL" id="MDA3616585.1"/>
    </source>
</evidence>
<dbReference type="PROSITE" id="PS51257">
    <property type="entry name" value="PROKAR_LIPOPROTEIN"/>
    <property type="match status" value="1"/>
</dbReference>
<evidence type="ECO:0000259" key="1">
    <source>
        <dbReference type="Pfam" id="PF20243"/>
    </source>
</evidence>